<dbReference type="EMBL" id="BDIP01001873">
    <property type="protein sequence ID" value="GIQ85302.1"/>
    <property type="molecule type" value="Genomic_DNA"/>
</dbReference>
<evidence type="ECO:0000313" key="2">
    <source>
        <dbReference type="Proteomes" id="UP000265618"/>
    </source>
</evidence>
<protein>
    <submittedName>
        <fullName evidence="1">Uncharacterized protein</fullName>
    </submittedName>
</protein>
<sequence>MPSRFLPSSLVSLNARRSVRVVERREHPFPDSLETTSTFTALDRLEQAATDMETAWKGGESRVSNVVKALCAAADATVEDTSDETYSCLPVVLFQLCQMMRYVRACAEGDAGQEHQEWMAAVQGMQHRPVASLVYRMAILPLLAKGRGTVHLPEVPETLPV</sequence>
<reference evidence="1 2" key="1">
    <citation type="journal article" date="2018" name="PLoS ONE">
        <title>The draft genome of Kipferlia bialata reveals reductive genome evolution in fornicate parasites.</title>
        <authorList>
            <person name="Tanifuji G."/>
            <person name="Takabayashi S."/>
            <person name="Kume K."/>
            <person name="Takagi M."/>
            <person name="Nakayama T."/>
            <person name="Kamikawa R."/>
            <person name="Inagaki Y."/>
            <person name="Hashimoto T."/>
        </authorList>
    </citation>
    <scope>NUCLEOTIDE SEQUENCE [LARGE SCALE GENOMIC DNA]</scope>
    <source>
        <strain evidence="1">NY0173</strain>
    </source>
</reference>
<organism evidence="1 2">
    <name type="scientific">Kipferlia bialata</name>
    <dbReference type="NCBI Taxonomy" id="797122"/>
    <lineage>
        <taxon>Eukaryota</taxon>
        <taxon>Metamonada</taxon>
        <taxon>Carpediemonas-like organisms</taxon>
        <taxon>Kipferlia</taxon>
    </lineage>
</organism>
<proteinExistence type="predicted"/>
<name>A0A9K3GJM0_9EUKA</name>
<evidence type="ECO:0000313" key="1">
    <source>
        <dbReference type="EMBL" id="GIQ85302.1"/>
    </source>
</evidence>
<feature type="non-terminal residue" evidence="1">
    <location>
        <position position="1"/>
    </location>
</feature>
<keyword evidence="2" id="KW-1185">Reference proteome</keyword>
<dbReference type="AlphaFoldDB" id="A0A9K3GJM0"/>
<comment type="caution">
    <text evidence="1">The sequence shown here is derived from an EMBL/GenBank/DDBJ whole genome shotgun (WGS) entry which is preliminary data.</text>
</comment>
<accession>A0A9K3GJM0</accession>
<dbReference type="Proteomes" id="UP000265618">
    <property type="component" value="Unassembled WGS sequence"/>
</dbReference>
<gene>
    <name evidence="1" type="ORF">KIPB_006945</name>
</gene>